<proteinExistence type="predicted"/>
<dbReference type="Proteomes" id="UP000092713">
    <property type="component" value="Unassembled WGS sequence"/>
</dbReference>
<protein>
    <recommendedName>
        <fullName evidence="3">DUF488 domain-containing protein</fullName>
    </recommendedName>
</protein>
<dbReference type="OrthoDB" id="9789109at2"/>
<gene>
    <name evidence="1" type="ORF">ASR47_102711</name>
</gene>
<dbReference type="PIRSF" id="PIRSF024492">
    <property type="entry name" value="UCP024492"/>
    <property type="match status" value="1"/>
</dbReference>
<comment type="caution">
    <text evidence="1">The sequence shown here is derived from an EMBL/GenBank/DDBJ whole genome shotgun (WGS) entry which is preliminary data.</text>
</comment>
<dbReference type="STRING" id="1747903.ASR47_102711"/>
<dbReference type="InterPro" id="IPR007438">
    <property type="entry name" value="DUF488"/>
</dbReference>
<dbReference type="PANTHER" id="PTHR39337">
    <property type="entry name" value="BLR5642 PROTEIN"/>
    <property type="match status" value="1"/>
</dbReference>
<dbReference type="EMBL" id="LOCQ01000036">
    <property type="protein sequence ID" value="OBV41255.1"/>
    <property type="molecule type" value="Genomic_DNA"/>
</dbReference>
<keyword evidence="2" id="KW-1185">Reference proteome</keyword>
<dbReference type="Pfam" id="PF04343">
    <property type="entry name" value="DUF488"/>
    <property type="match status" value="1"/>
</dbReference>
<evidence type="ECO:0008006" key="3">
    <source>
        <dbReference type="Google" id="ProtNLM"/>
    </source>
</evidence>
<name>A0A1A7C907_9BURK</name>
<organism evidence="1 2">
    <name type="scientific">Janthinobacterium psychrotolerans</name>
    <dbReference type="NCBI Taxonomy" id="1747903"/>
    <lineage>
        <taxon>Bacteria</taxon>
        <taxon>Pseudomonadati</taxon>
        <taxon>Pseudomonadota</taxon>
        <taxon>Betaproteobacteria</taxon>
        <taxon>Burkholderiales</taxon>
        <taxon>Oxalobacteraceae</taxon>
        <taxon>Janthinobacterium</taxon>
    </lineage>
</organism>
<reference evidence="1 2" key="1">
    <citation type="submission" date="2016-04" db="EMBL/GenBank/DDBJ databases">
        <title>Draft genome sequence of Janthinobacterium psychrotolerans sp. nov., isolated from freshwater sediments in Denmark.</title>
        <authorList>
            <person name="Gong X."/>
            <person name="Skrivergaard S."/>
            <person name="Korsgaard B.S."/>
            <person name="Schreiber L."/>
            <person name="Marshall I.P."/>
            <person name="Finster K."/>
            <person name="Schramm A."/>
        </authorList>
    </citation>
    <scope>NUCLEOTIDE SEQUENCE [LARGE SCALE GENOMIC DNA]</scope>
    <source>
        <strain evidence="1 2">S3-2</strain>
    </source>
</reference>
<sequence length="166" mass="18771">MSIFTIGYEGLDIDQFIKLLKLGKVDMVIDIRELPLSRKRGFSKNGLREILQANGLGYCHIAALGCPKPIRNQYREDGDWSRYKRDFKRYLTSQRAVVAELSEIAQESHCALLCFEADYQMCHRSMVADAVHQDCGLQINHLQAAALKTNNPAQRHLALAYADKSG</sequence>
<accession>A0A1A7C907</accession>
<dbReference type="RefSeq" id="WP_065306134.1">
    <property type="nucleotide sequence ID" value="NZ_LOCQ01000036.1"/>
</dbReference>
<evidence type="ECO:0000313" key="2">
    <source>
        <dbReference type="Proteomes" id="UP000092713"/>
    </source>
</evidence>
<evidence type="ECO:0000313" key="1">
    <source>
        <dbReference type="EMBL" id="OBV41255.1"/>
    </source>
</evidence>
<dbReference type="InterPro" id="IPR014519">
    <property type="entry name" value="UCP024492"/>
</dbReference>
<dbReference type="PANTHER" id="PTHR39337:SF1">
    <property type="entry name" value="BLR5642 PROTEIN"/>
    <property type="match status" value="1"/>
</dbReference>
<dbReference type="AlphaFoldDB" id="A0A1A7C907"/>